<evidence type="ECO:0000256" key="5">
    <source>
        <dbReference type="ARBA" id="ARBA00022679"/>
    </source>
</evidence>
<evidence type="ECO:0000256" key="4">
    <source>
        <dbReference type="ARBA" id="ARBA00011738"/>
    </source>
</evidence>
<comment type="function">
    <text evidence="1 11">Responsible for the formation of the pyrimidine heterocycle in the thiamine biosynthesis pathway. Catalyzes the formation of hydroxymethylpyrimidine phosphate (HMP-P) from histidine and pyridoxal phosphate (PLP). The protein uses PLP and the active site histidine to form HMP-P, generating an inactive enzyme. The enzyme can only undergo a single turnover, which suggests it is a suicide enzyme.</text>
</comment>
<dbReference type="OrthoDB" id="434407at2759"/>
<evidence type="ECO:0000256" key="7">
    <source>
        <dbReference type="ARBA" id="ARBA00022898"/>
    </source>
</evidence>
<proteinExistence type="inferred from homology"/>
<comment type="caution">
    <text evidence="13">The sequence shown here is derived from an EMBL/GenBank/DDBJ whole genome shotgun (WGS) entry which is preliminary data.</text>
</comment>
<evidence type="ECO:0000313" key="14">
    <source>
        <dbReference type="Proteomes" id="UP000073492"/>
    </source>
</evidence>
<protein>
    <recommendedName>
        <fullName evidence="11">4-amino-5-hydroxymethyl-2-methylpyrimidine phosphate synthase</fullName>
        <shortName evidence="11">HMP-P synthase</shortName>
        <shortName evidence="11">Hydroxymethylpyrimidine phosphate synthase</shortName>
    </recommendedName>
</protein>
<name>A0A139I199_9PEZI</name>
<comment type="similarity">
    <text evidence="3 11">Belongs to the NMT1/THI5 family.</text>
</comment>
<comment type="cofactor">
    <cofactor evidence="11">
        <name>Fe cation</name>
        <dbReference type="ChEBI" id="CHEBI:24875"/>
    </cofactor>
</comment>
<dbReference type="PANTHER" id="PTHR31528">
    <property type="entry name" value="4-AMINO-5-HYDROXYMETHYL-2-METHYLPYRIMIDINE PHOSPHATE SYNTHASE THI11-RELATED"/>
    <property type="match status" value="1"/>
</dbReference>
<accession>A0A139I199</accession>
<keyword evidence="8 11" id="KW-0784">Thiamine biosynthesis</keyword>
<dbReference type="GO" id="GO:0009228">
    <property type="term" value="P:thiamine biosynthetic process"/>
    <property type="evidence" value="ECO:0007669"/>
    <property type="project" value="UniProtKB-UniRule"/>
</dbReference>
<evidence type="ECO:0000256" key="8">
    <source>
        <dbReference type="ARBA" id="ARBA00022977"/>
    </source>
</evidence>
<dbReference type="AlphaFoldDB" id="A0A139I199"/>
<dbReference type="STRING" id="113226.A0A139I199"/>
<dbReference type="InterPro" id="IPR027939">
    <property type="entry name" value="NMT1/THI5"/>
</dbReference>
<evidence type="ECO:0000256" key="1">
    <source>
        <dbReference type="ARBA" id="ARBA00003469"/>
    </source>
</evidence>
<dbReference type="SUPFAM" id="SSF53850">
    <property type="entry name" value="Periplasmic binding protein-like II"/>
    <property type="match status" value="1"/>
</dbReference>
<sequence length="106" mass="11385">MSTSKITFLTNCAIPYPAAKGYFKEEGIQVALLKPNDSSDVTEIIGSGKVDMGYKAMIHPLAAKARTFPILSVGSLLDEPFTGVVYLKDPGITTDFRTLKGKKSAT</sequence>
<comment type="catalytic activity">
    <reaction evidence="10">
        <text>N(6)-(pyridoxal phosphate)-L-lysyl-[4-amino-5-hydroxymethyl-2-methylpyrimidine phosphate synthase] + L-histidyl-[4-amino-5-hydroxymethyl-2-methylpyrimidine phosphate synthase] + 2 Fe(3+) + 4 H2O = L-lysyl-[4-amino-5-hydroxymethyl-2-methylpyrimidine phosphate synthase] + (2S)-2-amino-5-hydroxy-4-oxopentanoyl-[4-amino-5-hydroxymethyl-2-methylpyrimidine phosphate synthase] + 4-amino-2-methyl-5-(phosphooxymethyl)pyrimidine + 3-oxopropanoate + 2 Fe(2+) + 2 H(+)</text>
        <dbReference type="Rhea" id="RHEA:65756"/>
        <dbReference type="Rhea" id="RHEA-COMP:16892"/>
        <dbReference type="Rhea" id="RHEA-COMP:16893"/>
        <dbReference type="Rhea" id="RHEA-COMP:16894"/>
        <dbReference type="Rhea" id="RHEA-COMP:16895"/>
        <dbReference type="ChEBI" id="CHEBI:15377"/>
        <dbReference type="ChEBI" id="CHEBI:15378"/>
        <dbReference type="ChEBI" id="CHEBI:29033"/>
        <dbReference type="ChEBI" id="CHEBI:29034"/>
        <dbReference type="ChEBI" id="CHEBI:29969"/>
        <dbReference type="ChEBI" id="CHEBI:29979"/>
        <dbReference type="ChEBI" id="CHEBI:33190"/>
        <dbReference type="ChEBI" id="CHEBI:58354"/>
        <dbReference type="ChEBI" id="CHEBI:143915"/>
        <dbReference type="ChEBI" id="CHEBI:157692"/>
    </reaction>
    <physiologicalReaction direction="left-to-right" evidence="10">
        <dbReference type="Rhea" id="RHEA:65757"/>
    </physiologicalReaction>
</comment>
<dbReference type="EMBL" id="LFZO01000457">
    <property type="protein sequence ID" value="KXT08362.1"/>
    <property type="molecule type" value="Genomic_DNA"/>
</dbReference>
<evidence type="ECO:0000256" key="9">
    <source>
        <dbReference type="ARBA" id="ARBA00023004"/>
    </source>
</evidence>
<keyword evidence="7 11" id="KW-0663">Pyridoxal phosphate</keyword>
<organism evidence="13 14">
    <name type="scientific">Pseudocercospora musae</name>
    <dbReference type="NCBI Taxonomy" id="113226"/>
    <lineage>
        <taxon>Eukaryota</taxon>
        <taxon>Fungi</taxon>
        <taxon>Dikarya</taxon>
        <taxon>Ascomycota</taxon>
        <taxon>Pezizomycotina</taxon>
        <taxon>Dothideomycetes</taxon>
        <taxon>Dothideomycetidae</taxon>
        <taxon>Mycosphaerellales</taxon>
        <taxon>Mycosphaerellaceae</taxon>
        <taxon>Pseudocercospora</taxon>
    </lineage>
</organism>
<keyword evidence="9 11" id="KW-0408">Iron</keyword>
<dbReference type="GO" id="GO:0009229">
    <property type="term" value="P:thiamine diphosphate biosynthetic process"/>
    <property type="evidence" value="ECO:0007669"/>
    <property type="project" value="UniProtKB-UniRule"/>
</dbReference>
<gene>
    <name evidence="13" type="ORF">AC579_1049</name>
</gene>
<feature type="domain" description="SsuA/THI5-like" evidence="12">
    <location>
        <begin position="18"/>
        <end position="105"/>
    </location>
</feature>
<dbReference type="UniPathway" id="UPA00060"/>
<reference evidence="13 14" key="1">
    <citation type="submission" date="2015-07" db="EMBL/GenBank/DDBJ databases">
        <title>Comparative genomics of the Sigatoka disease complex on banana suggests a link between parallel evolutionary changes in Pseudocercospora fijiensis and Pseudocercospora eumusae and increased virulence on the banana host.</title>
        <authorList>
            <person name="Chang T.-C."/>
            <person name="Salvucci A."/>
            <person name="Crous P.W."/>
            <person name="Stergiopoulos I."/>
        </authorList>
    </citation>
    <scope>NUCLEOTIDE SEQUENCE [LARGE SCALE GENOMIC DNA]</scope>
    <source>
        <strain evidence="13 14">CBS 116634</strain>
    </source>
</reference>
<dbReference type="GO" id="GO:0016740">
    <property type="term" value="F:transferase activity"/>
    <property type="evidence" value="ECO:0007669"/>
    <property type="project" value="UniProtKB-KW"/>
</dbReference>
<evidence type="ECO:0000256" key="6">
    <source>
        <dbReference type="ARBA" id="ARBA00022723"/>
    </source>
</evidence>
<dbReference type="Proteomes" id="UP000073492">
    <property type="component" value="Unassembled WGS sequence"/>
</dbReference>
<evidence type="ECO:0000256" key="10">
    <source>
        <dbReference type="ARBA" id="ARBA00048179"/>
    </source>
</evidence>
<dbReference type="PANTHER" id="PTHR31528:SF1">
    <property type="entry name" value="4-AMINO-5-HYDROXYMETHYL-2-METHYLPYRIMIDINE PHOSPHATE SYNTHASE THI11-RELATED"/>
    <property type="match status" value="1"/>
</dbReference>
<keyword evidence="14" id="KW-1185">Reference proteome</keyword>
<evidence type="ECO:0000256" key="11">
    <source>
        <dbReference type="RuleBase" id="RU367015"/>
    </source>
</evidence>
<evidence type="ECO:0000313" key="13">
    <source>
        <dbReference type="EMBL" id="KXT08362.1"/>
    </source>
</evidence>
<evidence type="ECO:0000259" key="12">
    <source>
        <dbReference type="Pfam" id="PF09084"/>
    </source>
</evidence>
<comment type="pathway">
    <text evidence="2 11">Cofactor biosynthesis; thiamine diphosphate biosynthesis.</text>
</comment>
<keyword evidence="6" id="KW-0479">Metal-binding</keyword>
<evidence type="ECO:0000256" key="3">
    <source>
        <dbReference type="ARBA" id="ARBA00009406"/>
    </source>
</evidence>
<evidence type="ECO:0000256" key="2">
    <source>
        <dbReference type="ARBA" id="ARBA00004948"/>
    </source>
</evidence>
<keyword evidence="5" id="KW-0808">Transferase</keyword>
<dbReference type="InterPro" id="IPR015168">
    <property type="entry name" value="SsuA/THI5"/>
</dbReference>
<dbReference type="GO" id="GO:0046872">
    <property type="term" value="F:metal ion binding"/>
    <property type="evidence" value="ECO:0007669"/>
    <property type="project" value="UniProtKB-KW"/>
</dbReference>
<dbReference type="Pfam" id="PF09084">
    <property type="entry name" value="NMT1"/>
    <property type="match status" value="1"/>
</dbReference>
<dbReference type="Gene3D" id="3.40.190.10">
    <property type="entry name" value="Periplasmic binding protein-like II"/>
    <property type="match status" value="2"/>
</dbReference>
<comment type="subunit">
    <text evidence="4 11">Homodimer.</text>
</comment>